<evidence type="ECO:0000256" key="4">
    <source>
        <dbReference type="ARBA" id="ARBA00022723"/>
    </source>
</evidence>
<evidence type="ECO:0000256" key="6">
    <source>
        <dbReference type="ARBA" id="ARBA00023002"/>
    </source>
</evidence>
<dbReference type="GO" id="GO:0016625">
    <property type="term" value="F:oxidoreductase activity, acting on the aldehyde or oxo group of donors, iron-sulfur protein as acceptor"/>
    <property type="evidence" value="ECO:0007669"/>
    <property type="project" value="UniProtKB-ARBA"/>
</dbReference>
<comment type="caution">
    <text evidence="12">The sequence shown here is derived from an EMBL/GenBank/DDBJ whole genome shotgun (WGS) entry which is preliminary data.</text>
</comment>
<dbReference type="SUPFAM" id="SSF52518">
    <property type="entry name" value="Thiamin diphosphate-binding fold (THDP-binding)"/>
    <property type="match status" value="1"/>
</dbReference>
<evidence type="ECO:0000256" key="9">
    <source>
        <dbReference type="ARBA" id="ARBA00023052"/>
    </source>
</evidence>
<evidence type="ECO:0000256" key="8">
    <source>
        <dbReference type="ARBA" id="ARBA00023014"/>
    </source>
</evidence>
<reference evidence="12 13" key="1">
    <citation type="journal article" date="2016" name="Nat. Commun.">
        <title>Thousands of microbial genomes shed light on interconnected biogeochemical processes in an aquifer system.</title>
        <authorList>
            <person name="Anantharaman K."/>
            <person name="Brown C.T."/>
            <person name="Hug L.A."/>
            <person name="Sharon I."/>
            <person name="Castelle C.J."/>
            <person name="Probst A.J."/>
            <person name="Thomas B.C."/>
            <person name="Singh A."/>
            <person name="Wilkins M.J."/>
            <person name="Karaoz U."/>
            <person name="Brodie E.L."/>
            <person name="Williams K.H."/>
            <person name="Hubbard S.S."/>
            <person name="Banfield J.F."/>
        </authorList>
    </citation>
    <scope>NUCLEOTIDE SEQUENCE [LARGE SCALE GENOMIC DNA]</scope>
</reference>
<dbReference type="PANTHER" id="PTHR48084:SF4">
    <property type="entry name" value="2-OXOGLUTARATE OXIDOREDUCTASE SUBUNIT KORB"/>
    <property type="match status" value="1"/>
</dbReference>
<dbReference type="GO" id="GO:0051536">
    <property type="term" value="F:iron-sulfur cluster binding"/>
    <property type="evidence" value="ECO:0007669"/>
    <property type="project" value="UniProtKB-KW"/>
</dbReference>
<dbReference type="CDD" id="cd03375">
    <property type="entry name" value="TPP_OGFOR"/>
    <property type="match status" value="1"/>
</dbReference>
<feature type="domain" description="Thiamine pyrophosphate enzyme TPP-binding" evidence="10">
    <location>
        <begin position="48"/>
        <end position="195"/>
    </location>
</feature>
<comment type="cofactor">
    <cofactor evidence="2">
        <name>thiamine diphosphate</name>
        <dbReference type="ChEBI" id="CHEBI:58937"/>
    </cofactor>
</comment>
<dbReference type="InterPro" id="IPR029061">
    <property type="entry name" value="THDP-binding"/>
</dbReference>
<dbReference type="GO" id="GO:0046872">
    <property type="term" value="F:metal ion binding"/>
    <property type="evidence" value="ECO:0007669"/>
    <property type="project" value="UniProtKB-KW"/>
</dbReference>
<evidence type="ECO:0000256" key="7">
    <source>
        <dbReference type="ARBA" id="ARBA00023004"/>
    </source>
</evidence>
<dbReference type="InterPro" id="IPR051457">
    <property type="entry name" value="2-oxoacid:Fd_oxidoreductase"/>
</dbReference>
<feature type="domain" description="Pyruvate ferredoxin oxidoreductase beta subunit C-terminal" evidence="11">
    <location>
        <begin position="199"/>
        <end position="257"/>
    </location>
</feature>
<keyword evidence="4" id="KW-0479">Metal-binding</keyword>
<dbReference type="EMBL" id="MHTO01000022">
    <property type="protein sequence ID" value="OHA62040.1"/>
    <property type="molecule type" value="Genomic_DNA"/>
</dbReference>
<comment type="cofactor">
    <cofactor evidence="3">
        <name>[4Fe-4S] cluster</name>
        <dbReference type="ChEBI" id="CHEBI:49883"/>
    </cofactor>
</comment>
<keyword evidence="9" id="KW-0786">Thiamine pyrophosphate</keyword>
<dbReference type="NCBIfam" id="TIGR02177">
    <property type="entry name" value="PorB_KorB"/>
    <property type="match status" value="1"/>
</dbReference>
<dbReference type="GO" id="GO:0045333">
    <property type="term" value="P:cellular respiration"/>
    <property type="evidence" value="ECO:0007669"/>
    <property type="project" value="UniProtKB-ARBA"/>
</dbReference>
<comment type="cofactor">
    <cofactor evidence="1">
        <name>Mg(2+)</name>
        <dbReference type="ChEBI" id="CHEBI:18420"/>
    </cofactor>
</comment>
<organism evidence="12 13">
    <name type="scientific">Candidatus Wildermuthbacteria bacterium GWA2_46_15</name>
    <dbReference type="NCBI Taxonomy" id="1802443"/>
    <lineage>
        <taxon>Bacteria</taxon>
        <taxon>Candidatus Wildermuthiibacteriota</taxon>
    </lineage>
</organism>
<keyword evidence="8" id="KW-0411">Iron-sulfur</keyword>
<gene>
    <name evidence="12" type="ORF">A2117_02025</name>
</gene>
<evidence type="ECO:0000259" key="11">
    <source>
        <dbReference type="Pfam" id="PF12367"/>
    </source>
</evidence>
<evidence type="ECO:0000259" key="10">
    <source>
        <dbReference type="Pfam" id="PF02775"/>
    </source>
</evidence>
<evidence type="ECO:0000313" key="13">
    <source>
        <dbReference type="Proteomes" id="UP000179245"/>
    </source>
</evidence>
<dbReference type="Pfam" id="PF12367">
    <property type="entry name" value="PFO_beta_C"/>
    <property type="match status" value="1"/>
</dbReference>
<dbReference type="GO" id="GO:0030976">
    <property type="term" value="F:thiamine pyrophosphate binding"/>
    <property type="evidence" value="ECO:0007669"/>
    <property type="project" value="InterPro"/>
</dbReference>
<dbReference type="InterPro" id="IPR032686">
    <property type="entry name" value="PFO_beta_C"/>
</dbReference>
<evidence type="ECO:0000256" key="5">
    <source>
        <dbReference type="ARBA" id="ARBA00022842"/>
    </source>
</evidence>
<name>A0A1G2QN41_9BACT</name>
<keyword evidence="6" id="KW-0560">Oxidoreductase</keyword>
<evidence type="ECO:0000256" key="2">
    <source>
        <dbReference type="ARBA" id="ARBA00001964"/>
    </source>
</evidence>
<dbReference type="PANTHER" id="PTHR48084">
    <property type="entry name" value="2-OXOGLUTARATE OXIDOREDUCTASE SUBUNIT KORB-RELATED"/>
    <property type="match status" value="1"/>
</dbReference>
<sequence>MAIEDEFKTNQKITWCLGCGNFGIWAALKNAFIEMGLRPDQIFSVYGIGCHGHMINYLKTYGFEGVHGRALPLATGAKIANKSLKVMAIVGDGDQLGEGGNHLIHASRRNPDITCVLHNNQLYSLTVGQPSPTSDKGAKTRSTPEGVFDQPFNPLALAIASGASFVARGFAGDIPQLTKILVEAVNHRGFALVDVLQPCVALNHLNTYSWFRERIYNLENHDAKNKVLAFEKSLEWGEKIPLGIFYQEERPTLEEQLLPDKDAILAEQPLELSIEKLLAEFR</sequence>
<protein>
    <submittedName>
        <fullName evidence="12">2-oxoacid ferredoxin oxidoreductase</fullName>
    </submittedName>
</protein>
<dbReference type="Proteomes" id="UP000179245">
    <property type="component" value="Unassembled WGS sequence"/>
</dbReference>
<dbReference type="InterPro" id="IPR011896">
    <property type="entry name" value="OFOB"/>
</dbReference>
<dbReference type="AlphaFoldDB" id="A0A1G2QN41"/>
<evidence type="ECO:0000313" key="12">
    <source>
        <dbReference type="EMBL" id="OHA62040.1"/>
    </source>
</evidence>
<dbReference type="InterPro" id="IPR011766">
    <property type="entry name" value="TPP_enzyme_TPP-bd"/>
</dbReference>
<keyword evidence="7" id="KW-0408">Iron</keyword>
<dbReference type="STRING" id="1802443.A2117_02025"/>
<evidence type="ECO:0000256" key="1">
    <source>
        <dbReference type="ARBA" id="ARBA00001946"/>
    </source>
</evidence>
<dbReference type="Pfam" id="PF02775">
    <property type="entry name" value="TPP_enzyme_C"/>
    <property type="match status" value="1"/>
</dbReference>
<evidence type="ECO:0000256" key="3">
    <source>
        <dbReference type="ARBA" id="ARBA00001966"/>
    </source>
</evidence>
<accession>A0A1G2QN41</accession>
<dbReference type="Gene3D" id="3.40.50.970">
    <property type="match status" value="1"/>
</dbReference>
<proteinExistence type="predicted"/>
<keyword evidence="5" id="KW-0460">Magnesium</keyword>